<proteinExistence type="predicted"/>
<dbReference type="RefSeq" id="WP_229739680.1">
    <property type="nucleotide sequence ID" value="NZ_BMNE01000002.1"/>
</dbReference>
<evidence type="ECO:0000313" key="3">
    <source>
        <dbReference type="Proteomes" id="UP000658127"/>
    </source>
</evidence>
<accession>A0ABQ2KAX3</accession>
<name>A0ABQ2KAX3_9NOCA</name>
<dbReference type="Proteomes" id="UP000658127">
    <property type="component" value="Unassembled WGS sequence"/>
</dbReference>
<feature type="chain" id="PRO_5047281605" description="Serine hydrolase" evidence="1">
    <location>
        <begin position="27"/>
        <end position="237"/>
    </location>
</feature>
<reference evidence="3" key="1">
    <citation type="journal article" date="2019" name="Int. J. Syst. Evol. Microbiol.">
        <title>The Global Catalogue of Microorganisms (GCM) 10K type strain sequencing project: providing services to taxonomists for standard genome sequencing and annotation.</title>
        <authorList>
            <consortium name="The Broad Institute Genomics Platform"/>
            <consortium name="The Broad Institute Genome Sequencing Center for Infectious Disease"/>
            <person name="Wu L."/>
            <person name="Ma J."/>
        </authorList>
    </citation>
    <scope>NUCLEOTIDE SEQUENCE [LARGE SCALE GENOMIC DNA]</scope>
    <source>
        <strain evidence="3">CGMCC 4.7329</strain>
    </source>
</reference>
<keyword evidence="1" id="KW-0732">Signal</keyword>
<gene>
    <name evidence="2" type="ORF">GCM10011610_20100</name>
</gene>
<evidence type="ECO:0000256" key="1">
    <source>
        <dbReference type="SAM" id="SignalP"/>
    </source>
</evidence>
<protein>
    <recommendedName>
        <fullName evidence="4">Serine hydrolase</fullName>
    </recommendedName>
</protein>
<comment type="caution">
    <text evidence="2">The sequence shown here is derived from an EMBL/GenBank/DDBJ whole genome shotgun (WGS) entry which is preliminary data.</text>
</comment>
<dbReference type="EMBL" id="BMNE01000002">
    <property type="protein sequence ID" value="GGN75605.1"/>
    <property type="molecule type" value="Genomic_DNA"/>
</dbReference>
<sequence length="237" mass="24544">MSIRTLAGCVAAVAVGLVIAAPAANADEDPTTVPPRTAISLRTPGGFGWGTANEHESRSALSMSKLYIVDYALRHGDGSPEDRALSERMIRDSDDGAATQLASKYPQAIEATASEYGLRQTHGTADWGRSSTSTADITDFLSAKQRTDPGSPIFEWMAGASNTAADGTPQNWGTAQLPGVQGSKWGWSDVGAPEVASASFGSGFSVAAHTYGSPADQSADVLDALPALIVRLVVGPH</sequence>
<dbReference type="SUPFAM" id="SSF56601">
    <property type="entry name" value="beta-lactamase/transpeptidase-like"/>
    <property type="match status" value="1"/>
</dbReference>
<dbReference type="InterPro" id="IPR012338">
    <property type="entry name" value="Beta-lactam/transpept-like"/>
</dbReference>
<evidence type="ECO:0000313" key="2">
    <source>
        <dbReference type="EMBL" id="GGN75605.1"/>
    </source>
</evidence>
<dbReference type="Gene3D" id="3.40.710.10">
    <property type="entry name" value="DD-peptidase/beta-lactamase superfamily"/>
    <property type="match status" value="1"/>
</dbReference>
<keyword evidence="3" id="KW-1185">Reference proteome</keyword>
<organism evidence="2 3">
    <name type="scientific">Nocardia rhizosphaerihabitans</name>
    <dbReference type="NCBI Taxonomy" id="1691570"/>
    <lineage>
        <taxon>Bacteria</taxon>
        <taxon>Bacillati</taxon>
        <taxon>Actinomycetota</taxon>
        <taxon>Actinomycetes</taxon>
        <taxon>Mycobacteriales</taxon>
        <taxon>Nocardiaceae</taxon>
        <taxon>Nocardia</taxon>
    </lineage>
</organism>
<feature type="signal peptide" evidence="1">
    <location>
        <begin position="1"/>
        <end position="26"/>
    </location>
</feature>
<evidence type="ECO:0008006" key="4">
    <source>
        <dbReference type="Google" id="ProtNLM"/>
    </source>
</evidence>